<organism evidence="1 2">
    <name type="scientific">Dibothriocephalus latus</name>
    <name type="common">Fish tapeworm</name>
    <name type="synonym">Diphyllobothrium latum</name>
    <dbReference type="NCBI Taxonomy" id="60516"/>
    <lineage>
        <taxon>Eukaryota</taxon>
        <taxon>Metazoa</taxon>
        <taxon>Spiralia</taxon>
        <taxon>Lophotrochozoa</taxon>
        <taxon>Platyhelminthes</taxon>
        <taxon>Cestoda</taxon>
        <taxon>Eucestoda</taxon>
        <taxon>Diphyllobothriidea</taxon>
        <taxon>Diphyllobothriidae</taxon>
        <taxon>Dibothriocephalus</taxon>
    </lineage>
</organism>
<reference evidence="1 2" key="1">
    <citation type="submission" date="2018-11" db="EMBL/GenBank/DDBJ databases">
        <authorList>
            <consortium name="Pathogen Informatics"/>
        </authorList>
    </citation>
    <scope>NUCLEOTIDE SEQUENCE [LARGE SCALE GENOMIC DNA]</scope>
</reference>
<dbReference type="Proteomes" id="UP000281553">
    <property type="component" value="Unassembled WGS sequence"/>
</dbReference>
<evidence type="ECO:0000313" key="2">
    <source>
        <dbReference type="Proteomes" id="UP000281553"/>
    </source>
</evidence>
<gene>
    <name evidence="1" type="ORF">DILT_LOCUS9405</name>
</gene>
<sequence>MLMSTAKYIEKELSANPILLKFPLYFKIFADSRPLRWSRRRDFRCLKSACFTGKRTNGQNCQPACSLCTILGMSPAPQHFKYGMLCLSIQEFHSASKLASKSIILDVEGQPRSETMDADEEAMQHALEKVPAQRKMSATDPPLVTVPITNLMPGTNYTFEWSSANQFSLTTTSQFTTSTAPLAPPLKPTHYIFLMPTSHHLRVAVFLDDPCPYENGGRAELGNILIRYRRAARRNRDKPNSPFIGYGNWSESQVCIKNRPKNVDPLSEVDVAIGSDVSRVLWSGDEAIQCELRVENTAVEYEVAVATTNRFGMSPWLPAIYRPEEAVRSAYLYRSAACRMQNFRIVYVLCLLLPLFELL</sequence>
<keyword evidence="2" id="KW-1185">Reference proteome</keyword>
<proteinExistence type="predicted"/>
<protein>
    <submittedName>
        <fullName evidence="1">Uncharacterized protein</fullName>
    </submittedName>
</protein>
<name>A0A3P7LA60_DIBLA</name>
<dbReference type="AlphaFoldDB" id="A0A3P7LA60"/>
<dbReference type="EMBL" id="UYRU01056769">
    <property type="protein sequence ID" value="VDN13574.1"/>
    <property type="molecule type" value="Genomic_DNA"/>
</dbReference>
<dbReference type="OrthoDB" id="8680608at2759"/>
<accession>A0A3P7LA60</accession>
<evidence type="ECO:0000313" key="1">
    <source>
        <dbReference type="EMBL" id="VDN13574.1"/>
    </source>
</evidence>